<dbReference type="PANTHER" id="PTHR43272:SF33">
    <property type="entry name" value="AMP-BINDING DOMAIN-CONTAINING PROTEIN-RELATED"/>
    <property type="match status" value="1"/>
</dbReference>
<dbReference type="InterPro" id="IPR020845">
    <property type="entry name" value="AMP-binding_CS"/>
</dbReference>
<name>A0A1R0H1F7_9FUNG</name>
<dbReference type="STRING" id="133383.A0A1R0H1F7"/>
<dbReference type="Pfam" id="PF00501">
    <property type="entry name" value="AMP-binding"/>
    <property type="match status" value="1"/>
</dbReference>
<dbReference type="EMBL" id="LSSL01001142">
    <property type="protein sequence ID" value="OLY82978.1"/>
    <property type="molecule type" value="Genomic_DNA"/>
</dbReference>
<keyword evidence="1" id="KW-0547">Nucleotide-binding</keyword>
<keyword evidence="6" id="KW-1185">Reference proteome</keyword>
<keyword evidence="2" id="KW-0067">ATP-binding</keyword>
<dbReference type="GO" id="GO:0004467">
    <property type="term" value="F:long-chain fatty acid-CoA ligase activity"/>
    <property type="evidence" value="ECO:0007669"/>
    <property type="project" value="TreeGrafter"/>
</dbReference>
<sequence>MKAGSKSYAIPNSSRPGESQVLRNNANKDSLDLKTFPNVNTAYDIFWNSVRTHPDSQFLGHREHDPATNSYGNYVFSTYAQTAERVENLASGLVHINQKANHASAESNIMRQFPVAIYSTNCPEWAITERAAFTQSLYTVSLYDTLGESSVEYIINHSETPMIVCSIDKIAKLLRLADSIPNVKNIVSIQSFSGENGFPKPFNTTAVTVLKEWAAHKNIGLYDMETVEKMGAQAPLKHCPPSPSDIYTICYTSGTTGNPKGALSTHSAYTIAAKSSSETLSLVDTQCYISYLPLAHCYGRNLENFITLIGGSIGYFQGDITKIVEDCQALQPTLFASVPRLLNRLYDAMTAASVNATGLKGMIARKAVSDKLANLKAGKGNLHSVWDFLLFNKMRAVISRKLQLVNTGSAPLEGNVLEFLRIGFACVVTEGFGMTETSSISLIQSKTENTSGNIGAPFLGVEVKLIDVKEMNYLVSDHPNPRGELCVRGKHLFSGYLKDEEKTKESFMEDGWFMTGDIARINSDGTVSIIDRKKNIFKLSQGEYIAPEKIENILQKHPLVMQAFVHGDSFRNHLVAVIVPDKETFIPWAKKVLGQVANGLSLKELCSDPAINKALLKELDQAGTASKLQGFEKVKAIYLEPNEFDIEVNQLLTPTLKLKRTEAAKKYADIITQLYQSR</sequence>
<organism evidence="5 6">
    <name type="scientific">Smittium mucronatum</name>
    <dbReference type="NCBI Taxonomy" id="133383"/>
    <lineage>
        <taxon>Eukaryota</taxon>
        <taxon>Fungi</taxon>
        <taxon>Fungi incertae sedis</taxon>
        <taxon>Zoopagomycota</taxon>
        <taxon>Kickxellomycotina</taxon>
        <taxon>Harpellomycetes</taxon>
        <taxon>Harpellales</taxon>
        <taxon>Legeriomycetaceae</taxon>
        <taxon>Smittium</taxon>
    </lineage>
</organism>
<dbReference type="GO" id="GO:0016020">
    <property type="term" value="C:membrane"/>
    <property type="evidence" value="ECO:0007669"/>
    <property type="project" value="TreeGrafter"/>
</dbReference>
<dbReference type="Gene3D" id="3.40.50.12780">
    <property type="entry name" value="N-terminal domain of ligase-like"/>
    <property type="match status" value="1"/>
</dbReference>
<dbReference type="PROSITE" id="PS00455">
    <property type="entry name" value="AMP_BINDING"/>
    <property type="match status" value="1"/>
</dbReference>
<evidence type="ECO:0000313" key="5">
    <source>
        <dbReference type="EMBL" id="OLY82978.1"/>
    </source>
</evidence>
<evidence type="ECO:0000256" key="1">
    <source>
        <dbReference type="ARBA" id="ARBA00022741"/>
    </source>
</evidence>
<dbReference type="GO" id="GO:0005783">
    <property type="term" value="C:endoplasmic reticulum"/>
    <property type="evidence" value="ECO:0007669"/>
    <property type="project" value="TreeGrafter"/>
</dbReference>
<gene>
    <name evidence="5" type="ORF">AYI68_g2892</name>
</gene>
<evidence type="ECO:0000259" key="4">
    <source>
        <dbReference type="Pfam" id="PF00501"/>
    </source>
</evidence>
<feature type="compositionally biased region" description="Polar residues" evidence="3">
    <location>
        <begin position="10"/>
        <end position="21"/>
    </location>
</feature>
<dbReference type="AlphaFoldDB" id="A0A1R0H1F7"/>
<dbReference type="SUPFAM" id="SSF56801">
    <property type="entry name" value="Acetyl-CoA synthetase-like"/>
    <property type="match status" value="1"/>
</dbReference>
<accession>A0A1R0H1F7</accession>
<dbReference type="GO" id="GO:0005524">
    <property type="term" value="F:ATP binding"/>
    <property type="evidence" value="ECO:0007669"/>
    <property type="project" value="UniProtKB-KW"/>
</dbReference>
<evidence type="ECO:0000256" key="3">
    <source>
        <dbReference type="SAM" id="MobiDB-lite"/>
    </source>
</evidence>
<protein>
    <submittedName>
        <fullName evidence="5">Long chain acyl-CoA synthetase 7, peroxisomal</fullName>
    </submittedName>
</protein>
<dbReference type="InterPro" id="IPR042099">
    <property type="entry name" value="ANL_N_sf"/>
</dbReference>
<feature type="domain" description="AMP-dependent synthetase/ligase" evidence="4">
    <location>
        <begin position="65"/>
        <end position="497"/>
    </location>
</feature>
<proteinExistence type="predicted"/>
<dbReference type="InterPro" id="IPR000873">
    <property type="entry name" value="AMP-dep_synth/lig_dom"/>
</dbReference>
<evidence type="ECO:0000313" key="6">
    <source>
        <dbReference type="Proteomes" id="UP000187455"/>
    </source>
</evidence>
<dbReference type="PANTHER" id="PTHR43272">
    <property type="entry name" value="LONG-CHAIN-FATTY-ACID--COA LIGASE"/>
    <property type="match status" value="1"/>
</dbReference>
<feature type="region of interest" description="Disordered" evidence="3">
    <location>
        <begin position="1"/>
        <end position="21"/>
    </location>
</feature>
<dbReference type="OrthoDB" id="1700726at2759"/>
<comment type="caution">
    <text evidence="5">The sequence shown here is derived from an EMBL/GenBank/DDBJ whole genome shotgun (WGS) entry which is preliminary data.</text>
</comment>
<evidence type="ECO:0000256" key="2">
    <source>
        <dbReference type="ARBA" id="ARBA00022840"/>
    </source>
</evidence>
<dbReference type="Proteomes" id="UP000187455">
    <property type="component" value="Unassembled WGS sequence"/>
</dbReference>
<reference evidence="5 6" key="1">
    <citation type="journal article" date="2016" name="Mol. Biol. Evol.">
        <title>Genome-Wide Survey of Gut Fungi (Harpellales) Reveals the First Horizontally Transferred Ubiquitin Gene from a Mosquito Host.</title>
        <authorList>
            <person name="Wang Y."/>
            <person name="White M.M."/>
            <person name="Kvist S."/>
            <person name="Moncalvo J.M."/>
        </authorList>
    </citation>
    <scope>NUCLEOTIDE SEQUENCE [LARGE SCALE GENOMIC DNA]</scope>
    <source>
        <strain evidence="5 6">ALG-7-W6</strain>
    </source>
</reference>